<keyword evidence="9 11" id="KW-0472">Membrane</keyword>
<evidence type="ECO:0000256" key="8">
    <source>
        <dbReference type="ARBA" id="ARBA00022989"/>
    </source>
</evidence>
<evidence type="ECO:0000256" key="5">
    <source>
        <dbReference type="ARBA" id="ARBA00022502"/>
    </source>
</evidence>
<dbReference type="EMBL" id="LN891143">
    <property type="protein sequence ID" value="CUS08202.1"/>
    <property type="molecule type" value="Genomic_DNA"/>
</dbReference>
<dbReference type="InterPro" id="IPR013233">
    <property type="entry name" value="PIG-X/PBN1"/>
</dbReference>
<comment type="function">
    <text evidence="11">Required for proper folding and/or the stability of a subset of proteins in the endoplasmic reticulum. Component of glycosylphosphatidylinositol-mannosyltransferase 1 which transfers the first of the 4 mannoses in the GPI-anchor precursors during GPI-anchor biosynthesis. Probably acts by stabilizing the mannosyltransferase GPI14.</text>
</comment>
<organism evidence="12 13">
    <name type="scientific">Tuber aestivum</name>
    <name type="common">summer truffle</name>
    <dbReference type="NCBI Taxonomy" id="59557"/>
    <lineage>
        <taxon>Eukaryota</taxon>
        <taxon>Fungi</taxon>
        <taxon>Dikarya</taxon>
        <taxon>Ascomycota</taxon>
        <taxon>Pezizomycotina</taxon>
        <taxon>Pezizomycetes</taxon>
        <taxon>Pezizales</taxon>
        <taxon>Tuberaceae</taxon>
        <taxon>Tuber</taxon>
    </lineage>
</organism>
<evidence type="ECO:0000256" key="7">
    <source>
        <dbReference type="ARBA" id="ARBA00022824"/>
    </source>
</evidence>
<protein>
    <recommendedName>
        <fullName evidence="4 11">Protein PBN1</fullName>
    </recommendedName>
</protein>
<evidence type="ECO:0000313" key="12">
    <source>
        <dbReference type="EMBL" id="CUS08202.1"/>
    </source>
</evidence>
<proteinExistence type="inferred from homology"/>
<comment type="pathway">
    <text evidence="2 11">Glycolipid biosynthesis; glycosylphosphatidylinositol-anchor biosynthesis.</text>
</comment>
<dbReference type="GO" id="GO:0000030">
    <property type="term" value="F:mannosyltransferase activity"/>
    <property type="evidence" value="ECO:0007669"/>
    <property type="project" value="TreeGrafter"/>
</dbReference>
<evidence type="ECO:0000256" key="10">
    <source>
        <dbReference type="ARBA" id="ARBA00023180"/>
    </source>
</evidence>
<keyword evidence="8 11" id="KW-1133">Transmembrane helix</keyword>
<reference evidence="12" key="1">
    <citation type="submission" date="2015-10" db="EMBL/GenBank/DDBJ databases">
        <authorList>
            <person name="Regsiter A."/>
            <person name="william w."/>
        </authorList>
    </citation>
    <scope>NUCLEOTIDE SEQUENCE</scope>
    <source>
        <strain evidence="12">Montdore</strain>
    </source>
</reference>
<evidence type="ECO:0000256" key="3">
    <source>
        <dbReference type="ARBA" id="ARBA00010345"/>
    </source>
</evidence>
<dbReference type="UniPathway" id="UPA00196"/>
<dbReference type="InterPro" id="IPR042322">
    <property type="entry name" value="Pbn1"/>
</dbReference>
<dbReference type="GO" id="GO:0006506">
    <property type="term" value="P:GPI anchor biosynthetic process"/>
    <property type="evidence" value="ECO:0007669"/>
    <property type="project" value="UniProtKB-UniPathway"/>
</dbReference>
<keyword evidence="10" id="KW-0325">Glycoprotein</keyword>
<evidence type="ECO:0000256" key="1">
    <source>
        <dbReference type="ARBA" id="ARBA00004643"/>
    </source>
</evidence>
<comment type="similarity">
    <text evidence="3 11">Belongs to the PIGX family.</text>
</comment>
<dbReference type="GO" id="GO:0005789">
    <property type="term" value="C:endoplasmic reticulum membrane"/>
    <property type="evidence" value="ECO:0007669"/>
    <property type="project" value="UniProtKB-SubCell"/>
</dbReference>
<dbReference type="Pfam" id="PF08320">
    <property type="entry name" value="PIG-X"/>
    <property type="match status" value="1"/>
</dbReference>
<keyword evidence="6 11" id="KW-0812">Transmembrane</keyword>
<evidence type="ECO:0000256" key="2">
    <source>
        <dbReference type="ARBA" id="ARBA00004687"/>
    </source>
</evidence>
<keyword evidence="13" id="KW-1185">Reference proteome</keyword>
<evidence type="ECO:0000256" key="6">
    <source>
        <dbReference type="ARBA" id="ARBA00022692"/>
    </source>
</evidence>
<dbReference type="AlphaFoldDB" id="A0A292PKL7"/>
<evidence type="ECO:0000256" key="11">
    <source>
        <dbReference type="RuleBase" id="RU366056"/>
    </source>
</evidence>
<dbReference type="SMART" id="SM00780">
    <property type="entry name" value="PIG-X"/>
    <property type="match status" value="1"/>
</dbReference>
<keyword evidence="7 11" id="KW-0256">Endoplasmic reticulum</keyword>
<name>A0A292PKL7_9PEZI</name>
<accession>A0A292PKL7</accession>
<sequence length="488" mass="54131">MKQRSTFIVSESHGTLPENFSLNEDSFIIKALPPSAVREDRVTFGVHELPAEIRDVLSSCREAHLKFTSGDVYESMDPYSSRTPAGLHMLLSPEQGASPDSICQLLEKVFGVNGCRDFRSSFIEIPGSFQFYSPLRSASTFVGYLQNHLSEEDTVRRSEVQSLESAEYIDVTYDAISQTLVLSSVHAPKHPKWDGSSIVSAKTSGVEVGVLGNIIPMEEEGLTLAGFIAELGESNGLEPTMFSFASRHHRSESTFGLATAFPTGLHPKLKLSIHGPVKPPRSDGNGCTLNAYFTLPVALFIDKYQLSSDNQQLLDSLGIKQIRAISGETDLEAPVWTREKWGSRVLVEVDAKGGENGIELELPLHLRYLEPRYGGTTKKVDFAWPSVFWACGSEQWKKMAVNPFDRLHLGWEDLFPEQVMYYHLSPMPHERSEGAWSSIDVPVLGLENAGMIKIGTVTIVGLGFLWVLFKIFLAEFGSVRGKKELKKE</sequence>
<feature type="transmembrane region" description="Helical" evidence="11">
    <location>
        <begin position="454"/>
        <end position="473"/>
    </location>
</feature>
<comment type="subcellular location">
    <subcellularLocation>
        <location evidence="11">Endoplasmic reticulum membrane</location>
        <topology evidence="11">Single-pass membrane protein</topology>
    </subcellularLocation>
    <subcellularLocation>
        <location evidence="1">Endoplasmic reticulum membrane</location>
        <topology evidence="1">Single-pass type III membrane protein</topology>
    </subcellularLocation>
</comment>
<keyword evidence="5 11" id="KW-0337">GPI-anchor biosynthesis</keyword>
<dbReference type="Proteomes" id="UP001412239">
    <property type="component" value="Unassembled WGS sequence"/>
</dbReference>
<dbReference type="PANTHER" id="PTHR28533">
    <property type="entry name" value="PROTEIN PBN1"/>
    <property type="match status" value="1"/>
</dbReference>
<evidence type="ECO:0000256" key="4">
    <source>
        <dbReference type="ARBA" id="ARBA00020410"/>
    </source>
</evidence>
<dbReference type="PANTHER" id="PTHR28533:SF1">
    <property type="entry name" value="PROTEIN PBN1"/>
    <property type="match status" value="1"/>
</dbReference>
<evidence type="ECO:0000256" key="9">
    <source>
        <dbReference type="ARBA" id="ARBA00023136"/>
    </source>
</evidence>
<evidence type="ECO:0000313" key="13">
    <source>
        <dbReference type="Proteomes" id="UP001412239"/>
    </source>
</evidence>
<dbReference type="GO" id="GO:1990529">
    <property type="term" value="C:glycosylphosphatidylinositol-mannosyltransferase I complex"/>
    <property type="evidence" value="ECO:0007669"/>
    <property type="project" value="TreeGrafter"/>
</dbReference>
<gene>
    <name evidence="12" type="ORF">GSTUAT00007680001</name>
</gene>